<organism evidence="7 8">
    <name type="scientific">Clostridium innocuum</name>
    <dbReference type="NCBI Taxonomy" id="1522"/>
    <lineage>
        <taxon>Bacteria</taxon>
        <taxon>Bacillati</taxon>
        <taxon>Bacillota</taxon>
        <taxon>Clostridia</taxon>
        <taxon>Eubacteriales</taxon>
        <taxon>Clostridiaceae</taxon>
        <taxon>Clostridium</taxon>
    </lineage>
</organism>
<evidence type="ECO:0000256" key="5">
    <source>
        <dbReference type="ARBA" id="ARBA00023136"/>
    </source>
</evidence>
<feature type="transmembrane region" description="Helical" evidence="6">
    <location>
        <begin position="418"/>
        <end position="438"/>
    </location>
</feature>
<keyword evidence="2" id="KW-1003">Cell membrane</keyword>
<feature type="transmembrane region" description="Helical" evidence="6">
    <location>
        <begin position="444"/>
        <end position="465"/>
    </location>
</feature>
<feature type="transmembrane region" description="Helical" evidence="6">
    <location>
        <begin position="322"/>
        <end position="346"/>
    </location>
</feature>
<feature type="transmembrane region" description="Helical" evidence="6">
    <location>
        <begin position="382"/>
        <end position="406"/>
    </location>
</feature>
<evidence type="ECO:0000256" key="3">
    <source>
        <dbReference type="ARBA" id="ARBA00022692"/>
    </source>
</evidence>
<dbReference type="AlphaFoldDB" id="A0A099ID76"/>
<feature type="transmembrane region" description="Helical" evidence="6">
    <location>
        <begin position="146"/>
        <end position="165"/>
    </location>
</feature>
<comment type="caution">
    <text evidence="7">The sequence shown here is derived from an EMBL/GenBank/DDBJ whole genome shotgun (WGS) entry which is preliminary data.</text>
</comment>
<dbReference type="RefSeq" id="WP_021420555.1">
    <property type="nucleotide sequence ID" value="NZ_BAABXQ010000001.1"/>
</dbReference>
<feature type="transmembrane region" description="Helical" evidence="6">
    <location>
        <begin position="250"/>
        <end position="270"/>
    </location>
</feature>
<evidence type="ECO:0000256" key="4">
    <source>
        <dbReference type="ARBA" id="ARBA00022989"/>
    </source>
</evidence>
<dbReference type="InterPro" id="IPR002797">
    <property type="entry name" value="Polysacc_synth"/>
</dbReference>
<name>A0A099ID76_CLOIN</name>
<evidence type="ECO:0000256" key="6">
    <source>
        <dbReference type="SAM" id="Phobius"/>
    </source>
</evidence>
<feature type="transmembrane region" description="Helical" evidence="6">
    <location>
        <begin position="171"/>
        <end position="191"/>
    </location>
</feature>
<protein>
    <submittedName>
        <fullName evidence="7">Flippase</fullName>
    </submittedName>
</protein>
<dbReference type="Proteomes" id="UP000030008">
    <property type="component" value="Unassembled WGS sequence"/>
</dbReference>
<keyword evidence="4 6" id="KW-1133">Transmembrane helix</keyword>
<feature type="transmembrane region" description="Helical" evidence="6">
    <location>
        <begin position="120"/>
        <end position="137"/>
    </location>
</feature>
<feature type="transmembrane region" description="Helical" evidence="6">
    <location>
        <begin position="211"/>
        <end position="230"/>
    </location>
</feature>
<comment type="subcellular location">
    <subcellularLocation>
        <location evidence="1">Cell membrane</location>
        <topology evidence="1">Multi-pass membrane protein</topology>
    </subcellularLocation>
</comment>
<evidence type="ECO:0000256" key="1">
    <source>
        <dbReference type="ARBA" id="ARBA00004651"/>
    </source>
</evidence>
<sequence length="485" mass="54851">MNKIQTVKKNFIMNFILTAANFIFPIVTFPYVSRILLAEGTGKVAFAASIASYFSMIAALGIPTYGIRACARIRDDKDKLNKTVQELLIIHMSATSLALMFYFISVFIVPELYKEKTLMLINSLSILLNVFGVNWLYQALEQYSYITYRSIFFKIISIILMFFFIHQKSDYIIYGGIAIFANAGSNILNFIRLRKLINFKKVESYSFLVHIRPILVFFAQSVAITVYTNLDTVMLGFMQSDIEVGYYNAAIKIKTILLSLVTSLGTVLLPRLSYCIQKNDKIQFQTLISKSIRFVFIIALPLTIFFILFAKETLIVLSGRDFIGATLAMQIITPTILLIGLSNITGIQILTPLGKEKFVVYSVTFGAILDLIVNYICIPRLGAAGASLGTLIAEFSVLAVQIMYTSKQLHEVKCGFKIFKIIISCLFASILVLFINLFTDFTVFFSLFVYAILFFGSYVICLILLKEEFVVDYIYKGYSALKTRR</sequence>
<dbReference type="PANTHER" id="PTHR30250">
    <property type="entry name" value="PST FAMILY PREDICTED COLANIC ACID TRANSPORTER"/>
    <property type="match status" value="1"/>
</dbReference>
<gene>
    <name evidence="7" type="ORF">CIAN88_01300</name>
</gene>
<dbReference type="GO" id="GO:0005886">
    <property type="term" value="C:plasma membrane"/>
    <property type="evidence" value="ECO:0007669"/>
    <property type="project" value="UniProtKB-SubCell"/>
</dbReference>
<evidence type="ECO:0000256" key="2">
    <source>
        <dbReference type="ARBA" id="ARBA00022475"/>
    </source>
</evidence>
<dbReference type="PANTHER" id="PTHR30250:SF11">
    <property type="entry name" value="O-ANTIGEN TRANSPORTER-RELATED"/>
    <property type="match status" value="1"/>
</dbReference>
<dbReference type="CDD" id="cd13128">
    <property type="entry name" value="MATE_Wzx_like"/>
    <property type="match status" value="1"/>
</dbReference>
<evidence type="ECO:0000313" key="8">
    <source>
        <dbReference type="Proteomes" id="UP000030008"/>
    </source>
</evidence>
<feature type="transmembrane region" description="Helical" evidence="6">
    <location>
        <begin position="291"/>
        <end position="310"/>
    </location>
</feature>
<dbReference type="Pfam" id="PF01943">
    <property type="entry name" value="Polysacc_synt"/>
    <property type="match status" value="1"/>
</dbReference>
<feature type="transmembrane region" description="Helical" evidence="6">
    <location>
        <begin position="87"/>
        <end position="108"/>
    </location>
</feature>
<keyword evidence="5 6" id="KW-0472">Membrane</keyword>
<accession>A0A099ID76</accession>
<keyword evidence="3 6" id="KW-0812">Transmembrane</keyword>
<feature type="transmembrane region" description="Helical" evidence="6">
    <location>
        <begin position="44"/>
        <end position="66"/>
    </location>
</feature>
<proteinExistence type="predicted"/>
<evidence type="ECO:0000313" key="7">
    <source>
        <dbReference type="EMBL" id="KGJ54878.1"/>
    </source>
</evidence>
<dbReference type="EMBL" id="JQIF01000006">
    <property type="protein sequence ID" value="KGJ54878.1"/>
    <property type="molecule type" value="Genomic_DNA"/>
</dbReference>
<feature type="transmembrane region" description="Helical" evidence="6">
    <location>
        <begin position="12"/>
        <end position="32"/>
    </location>
</feature>
<reference evidence="7 8" key="1">
    <citation type="submission" date="2014-08" db="EMBL/GenBank/DDBJ databases">
        <title>Clostridium innocuum, an unnegligible vancomycin-resistant pathogen causing extra-intestinal infections.</title>
        <authorList>
            <person name="Feng Y."/>
            <person name="Chiu C.-H."/>
        </authorList>
    </citation>
    <scope>NUCLEOTIDE SEQUENCE [LARGE SCALE GENOMIC DNA]</scope>
    <source>
        <strain evidence="7 8">AN88</strain>
    </source>
</reference>
<dbReference type="InterPro" id="IPR050833">
    <property type="entry name" value="Poly_Biosynth_Transport"/>
</dbReference>
<feature type="transmembrane region" description="Helical" evidence="6">
    <location>
        <begin position="358"/>
        <end position="376"/>
    </location>
</feature>